<name>A0A194XSB6_MOLSC</name>
<dbReference type="Proteomes" id="UP000070700">
    <property type="component" value="Unassembled WGS sequence"/>
</dbReference>
<dbReference type="GeneID" id="28823712"/>
<dbReference type="EMBL" id="KQ947405">
    <property type="protein sequence ID" value="KUJ23195.1"/>
    <property type="molecule type" value="Genomic_DNA"/>
</dbReference>
<proteinExistence type="predicted"/>
<evidence type="ECO:0000313" key="2">
    <source>
        <dbReference type="Proteomes" id="UP000070700"/>
    </source>
</evidence>
<sequence>MSIASSTQSTTPIQSPQLPTIWQNIPFKIRKCQDGGEHRGNLEIVTWDSVSELGEPMGWGACLKEESEDLKQKFEVEMKGDFKNFYDYWPQGYRWTCCGLPGGYEWGCDSHFPGECKCDNCRYGYKLPKGFLEERNKSAHAKGLTLGEGNINGKEFH</sequence>
<dbReference type="OrthoDB" id="3530845at2759"/>
<protein>
    <submittedName>
        <fullName evidence="1">Uncharacterized protein</fullName>
    </submittedName>
</protein>
<keyword evidence="2" id="KW-1185">Reference proteome</keyword>
<reference evidence="1 2" key="1">
    <citation type="submission" date="2015-10" db="EMBL/GenBank/DDBJ databases">
        <title>Full genome of DAOMC 229536 Phialocephala scopiformis, a fungal endophyte of spruce producing the potent anti-insectan compound rugulosin.</title>
        <authorList>
            <consortium name="DOE Joint Genome Institute"/>
            <person name="Walker A.K."/>
            <person name="Frasz S.L."/>
            <person name="Seifert K.A."/>
            <person name="Miller J.D."/>
            <person name="Mondo S.J."/>
            <person name="Labutti K."/>
            <person name="Lipzen A."/>
            <person name="Dockter R."/>
            <person name="Kennedy M."/>
            <person name="Grigoriev I.V."/>
            <person name="Spatafora J.W."/>
        </authorList>
    </citation>
    <scope>NUCLEOTIDE SEQUENCE [LARGE SCALE GENOMIC DNA]</scope>
    <source>
        <strain evidence="1 2">CBS 120377</strain>
    </source>
</reference>
<dbReference type="KEGG" id="psco:LY89DRAFT_679990"/>
<accession>A0A194XSB6</accession>
<organism evidence="1 2">
    <name type="scientific">Mollisia scopiformis</name>
    <name type="common">Conifer needle endophyte fungus</name>
    <name type="synonym">Phialocephala scopiformis</name>
    <dbReference type="NCBI Taxonomy" id="149040"/>
    <lineage>
        <taxon>Eukaryota</taxon>
        <taxon>Fungi</taxon>
        <taxon>Dikarya</taxon>
        <taxon>Ascomycota</taxon>
        <taxon>Pezizomycotina</taxon>
        <taxon>Leotiomycetes</taxon>
        <taxon>Helotiales</taxon>
        <taxon>Mollisiaceae</taxon>
        <taxon>Mollisia</taxon>
    </lineage>
</organism>
<dbReference type="InParanoid" id="A0A194XSB6"/>
<dbReference type="AlphaFoldDB" id="A0A194XSB6"/>
<dbReference type="RefSeq" id="XP_018077550.1">
    <property type="nucleotide sequence ID" value="XM_018213986.1"/>
</dbReference>
<gene>
    <name evidence="1" type="ORF">LY89DRAFT_679990</name>
</gene>
<evidence type="ECO:0000313" key="1">
    <source>
        <dbReference type="EMBL" id="KUJ23195.1"/>
    </source>
</evidence>